<evidence type="ECO:0000313" key="3">
    <source>
        <dbReference type="Proteomes" id="UP000218385"/>
    </source>
</evidence>
<evidence type="ECO:0000259" key="1">
    <source>
        <dbReference type="Pfam" id="PF12973"/>
    </source>
</evidence>
<dbReference type="InterPro" id="IPR014710">
    <property type="entry name" value="RmlC-like_jellyroll"/>
</dbReference>
<name>A0AB33ECL5_9PSED</name>
<reference evidence="2 3" key="1">
    <citation type="submission" date="2017-09" db="EMBL/GenBank/DDBJ databases">
        <title>Complete Genome sequence of Lysobacter capsici KNU-15.</title>
        <authorList>
            <person name="Kim M.-C."/>
            <person name="Yi H."/>
            <person name="Lee D.-W."/>
            <person name="Shin J.-H."/>
        </authorList>
    </citation>
    <scope>NUCLEOTIDE SEQUENCE [LARGE SCALE GENOMIC DNA]</scope>
    <source>
        <strain evidence="2 3">KNU-15</strain>
    </source>
</reference>
<feature type="domain" description="ChrR-like cupin" evidence="1">
    <location>
        <begin position="10"/>
        <end position="110"/>
    </location>
</feature>
<dbReference type="Proteomes" id="UP000218385">
    <property type="component" value="Chromosome"/>
</dbReference>
<dbReference type="Gene3D" id="2.60.120.10">
    <property type="entry name" value="Jelly Rolls"/>
    <property type="match status" value="1"/>
</dbReference>
<dbReference type="AlphaFoldDB" id="A0AB33ECL5"/>
<dbReference type="EMBL" id="CP023466">
    <property type="protein sequence ID" value="ATE78181.1"/>
    <property type="molecule type" value="Genomic_DNA"/>
</dbReference>
<proteinExistence type="predicted"/>
<dbReference type="Pfam" id="PF12973">
    <property type="entry name" value="Cupin_7"/>
    <property type="match status" value="1"/>
</dbReference>
<organism evidence="2 3">
    <name type="scientific">Pseudomonas frederiksbergensis</name>
    <dbReference type="NCBI Taxonomy" id="104087"/>
    <lineage>
        <taxon>Bacteria</taxon>
        <taxon>Pseudomonadati</taxon>
        <taxon>Pseudomonadota</taxon>
        <taxon>Gammaproteobacteria</taxon>
        <taxon>Pseudomonadales</taxon>
        <taxon>Pseudomonadaceae</taxon>
        <taxon>Pseudomonas</taxon>
    </lineage>
</organism>
<evidence type="ECO:0000313" key="2">
    <source>
        <dbReference type="EMBL" id="ATE78181.1"/>
    </source>
</evidence>
<dbReference type="RefSeq" id="WP_096480469.1">
    <property type="nucleotide sequence ID" value="NZ_CP023466.1"/>
</dbReference>
<accession>A0AB33ECL5</accession>
<protein>
    <submittedName>
        <fullName evidence="2">Cupin</fullName>
    </submittedName>
</protein>
<dbReference type="SUPFAM" id="SSF51182">
    <property type="entry name" value="RmlC-like cupins"/>
    <property type="match status" value="1"/>
</dbReference>
<gene>
    <name evidence="2" type="ORF">CNN82_17735</name>
</gene>
<dbReference type="InterPro" id="IPR025979">
    <property type="entry name" value="ChrR-like_cupin_dom"/>
</dbReference>
<sequence length="133" mass="15252">MTLEVLIHTAQLDKDGWLDFPEYGFRQYFLWKHPTSGASIALLEYEKGGCIPVKHSHASNQFMYCLEGEYEYTDSGLRLLPGSFYMNPKDHPHGPTLAHERSVLIEIYDGPHYYEKPVFHTDETIGDFLSGPV</sequence>
<dbReference type="InterPro" id="IPR011051">
    <property type="entry name" value="RmlC_Cupin_sf"/>
</dbReference>